<dbReference type="Proteomes" id="UP001152300">
    <property type="component" value="Unassembled WGS sequence"/>
</dbReference>
<protein>
    <submittedName>
        <fullName evidence="1">Uncharacterized protein</fullName>
    </submittedName>
</protein>
<proteinExistence type="predicted"/>
<dbReference type="AlphaFoldDB" id="A0A9X0AI94"/>
<reference evidence="1" key="1">
    <citation type="submission" date="2022-11" db="EMBL/GenBank/DDBJ databases">
        <title>Genome Resource of Sclerotinia nivalis Strain SnTB1, a Plant Pathogen Isolated from American Ginseng.</title>
        <authorList>
            <person name="Fan S."/>
        </authorList>
    </citation>
    <scope>NUCLEOTIDE SEQUENCE</scope>
    <source>
        <strain evidence="1">SnTB1</strain>
    </source>
</reference>
<sequence>MVWPDKCRKFAGGKYWRRSTDDDVLAKSTSDGTGDEVLALTYWRKVTGDKVLA</sequence>
<gene>
    <name evidence="1" type="ORF">OCU04_008414</name>
</gene>
<keyword evidence="2" id="KW-1185">Reference proteome</keyword>
<evidence type="ECO:0000313" key="1">
    <source>
        <dbReference type="EMBL" id="KAJ8063175.1"/>
    </source>
</evidence>
<accession>A0A9X0AI94</accession>
<name>A0A9X0AI94_9HELO</name>
<comment type="caution">
    <text evidence="1">The sequence shown here is derived from an EMBL/GenBank/DDBJ whole genome shotgun (WGS) entry which is preliminary data.</text>
</comment>
<organism evidence="1 2">
    <name type="scientific">Sclerotinia nivalis</name>
    <dbReference type="NCBI Taxonomy" id="352851"/>
    <lineage>
        <taxon>Eukaryota</taxon>
        <taxon>Fungi</taxon>
        <taxon>Dikarya</taxon>
        <taxon>Ascomycota</taxon>
        <taxon>Pezizomycotina</taxon>
        <taxon>Leotiomycetes</taxon>
        <taxon>Helotiales</taxon>
        <taxon>Sclerotiniaceae</taxon>
        <taxon>Sclerotinia</taxon>
    </lineage>
</organism>
<evidence type="ECO:0000313" key="2">
    <source>
        <dbReference type="Proteomes" id="UP001152300"/>
    </source>
</evidence>
<dbReference type="EMBL" id="JAPEIS010000009">
    <property type="protein sequence ID" value="KAJ8063175.1"/>
    <property type="molecule type" value="Genomic_DNA"/>
</dbReference>